<dbReference type="EMBL" id="CAXLJL010000156">
    <property type="protein sequence ID" value="CAL5133211.1"/>
    <property type="molecule type" value="Genomic_DNA"/>
</dbReference>
<protein>
    <recommendedName>
        <fullName evidence="2 3">EGF-like domain-containing protein</fullName>
    </recommendedName>
</protein>
<dbReference type="InterPro" id="IPR054019">
    <property type="entry name" value="CFP_TSR_C"/>
</dbReference>
<evidence type="ECO:0000256" key="1">
    <source>
        <dbReference type="SAM" id="Phobius"/>
    </source>
</evidence>
<dbReference type="PROSITE" id="PS01186">
    <property type="entry name" value="EGF_2"/>
    <property type="match status" value="1"/>
</dbReference>
<accession>A0AAV2TAS1</accession>
<keyword evidence="1" id="KW-0812">Transmembrane</keyword>
<evidence type="ECO:0000259" key="2">
    <source>
        <dbReference type="PROSITE" id="PS00022"/>
    </source>
</evidence>
<dbReference type="Gene3D" id="2.20.100.10">
    <property type="entry name" value="Thrombospondin type-1 (TSP1) repeat"/>
    <property type="match status" value="1"/>
</dbReference>
<name>A0AAV2TAS1_CALDB</name>
<dbReference type="AlphaFoldDB" id="A0AAV2TAS1"/>
<dbReference type="InterPro" id="IPR000884">
    <property type="entry name" value="TSP1_rpt"/>
</dbReference>
<comment type="caution">
    <text evidence="4">The sequence shown here is derived from an EMBL/GenBank/DDBJ whole genome shotgun (WGS) entry which is preliminary data.</text>
</comment>
<feature type="transmembrane region" description="Helical" evidence="1">
    <location>
        <begin position="415"/>
        <end position="436"/>
    </location>
</feature>
<reference evidence="4" key="1">
    <citation type="submission" date="2024-06" db="EMBL/GenBank/DDBJ databases">
        <authorList>
            <person name="Liu X."/>
            <person name="Lenzi L."/>
            <person name="Haldenby T S."/>
            <person name="Uol C."/>
        </authorList>
    </citation>
    <scope>NUCLEOTIDE SEQUENCE</scope>
</reference>
<dbReference type="Pfam" id="PF22195">
    <property type="entry name" value="TSP1_CFP_C"/>
    <property type="match status" value="1"/>
</dbReference>
<keyword evidence="1" id="KW-0472">Membrane</keyword>
<evidence type="ECO:0000313" key="4">
    <source>
        <dbReference type="EMBL" id="CAL5133211.1"/>
    </source>
</evidence>
<dbReference type="InterPro" id="IPR036383">
    <property type="entry name" value="TSP1_rpt_sf"/>
</dbReference>
<dbReference type="InterPro" id="IPR000742">
    <property type="entry name" value="EGF"/>
</dbReference>
<gene>
    <name evidence="4" type="ORF">CDAUBV1_LOCUS6481</name>
</gene>
<feature type="domain" description="EGF-like" evidence="2 3">
    <location>
        <begin position="325"/>
        <end position="336"/>
    </location>
</feature>
<proteinExistence type="predicted"/>
<evidence type="ECO:0000259" key="3">
    <source>
        <dbReference type="PROSITE" id="PS01186"/>
    </source>
</evidence>
<keyword evidence="1" id="KW-1133">Transmembrane helix</keyword>
<evidence type="ECO:0000313" key="5">
    <source>
        <dbReference type="Proteomes" id="UP001497525"/>
    </source>
</evidence>
<dbReference type="PROSITE" id="PS00022">
    <property type="entry name" value="EGF_1"/>
    <property type="match status" value="1"/>
</dbReference>
<sequence length="459" mass="52493">MTNLLHLDEDERSDVFCPDLLPEKLSLEATLNVLYLFGSRWDSLEVLMSKNASALFQDVVDNSILFSPESVIVTSAYRNLIVMKFLDILNQTNGTSEDYRTVEDKYFIHYENDQNGRYTNRTKKLFYATCVTICWAIFNQGFDESERDRRMALHCPTPCKGLGLKQLLSHKFWRDSFFLLPLKQYSSTTVGYFNAKRKRAKQNSQNVTRVELGERTWTLLQREGQYCNMSVDACKARIQHPFLPNGGLEEAGNVACNVNYEGNICESFTTESGNVRYKCTCNGITWGKDSKMNYDNCLKRRTMCDSIVCVYGKCVSNEIGTEVKCVCEYGYSGYMCSEWVGIWSEWSPWDKCRPACGNVRLSVRTRDCISMMNDPSDQRACLGASIEYSTCVEHPCSNYGGTFISTYFSLRQNSITAAIVGAAVACLFMTIVWLMFMWNTVAKPFSDILHDMLRRRNSQ</sequence>
<dbReference type="Proteomes" id="UP001497525">
    <property type="component" value="Unassembled WGS sequence"/>
</dbReference>
<organism evidence="4 5">
    <name type="scientific">Calicophoron daubneyi</name>
    <name type="common">Rumen fluke</name>
    <name type="synonym">Paramphistomum daubneyi</name>
    <dbReference type="NCBI Taxonomy" id="300641"/>
    <lineage>
        <taxon>Eukaryota</taxon>
        <taxon>Metazoa</taxon>
        <taxon>Spiralia</taxon>
        <taxon>Lophotrochozoa</taxon>
        <taxon>Platyhelminthes</taxon>
        <taxon>Trematoda</taxon>
        <taxon>Digenea</taxon>
        <taxon>Plagiorchiida</taxon>
        <taxon>Pronocephalata</taxon>
        <taxon>Paramphistomoidea</taxon>
        <taxon>Paramphistomidae</taxon>
        <taxon>Calicophoron</taxon>
    </lineage>
</organism>
<dbReference type="PROSITE" id="PS50092">
    <property type="entry name" value="TSP1"/>
    <property type="match status" value="1"/>
</dbReference>
<dbReference type="SUPFAM" id="SSF82895">
    <property type="entry name" value="TSP-1 type 1 repeat"/>
    <property type="match status" value="1"/>
</dbReference>